<keyword evidence="1 4" id="KW-0349">Heme</keyword>
<dbReference type="InterPro" id="IPR011444">
    <property type="entry name" value="DUF1549"/>
</dbReference>
<evidence type="ECO:0000256" key="3">
    <source>
        <dbReference type="ARBA" id="ARBA00023004"/>
    </source>
</evidence>
<feature type="chain" id="PRO_5022801874" description="Cytochrome c domain-containing protein" evidence="5">
    <location>
        <begin position="21"/>
        <end position="1035"/>
    </location>
</feature>
<sequence precursor="true">MMIRFCFSVVLCLVLVGSLAADEPQNKPVPPGGENHVEQSKQGLQLFKQSIRGILTEHCLDCHGGKSTKADFDLATRDALLDSGFVEDTAADSFLLELLRHEAEPAMPFKADKLSEETIASIARWIDLGAPYDKPLADRPEGAEVLPMQVTDEDRQFWSLAPLAEVTPPELSGDTWSRNTIDRFVVARQREAGVQGNPIASRQVLVRRAYLDLLGLPPSPEQTTAFVNDPDPLAYEKLIDRLLESEHYGERWARHWMDVARFAESTGFEHDYDRKTAYHYRDFLIAAFNQDMPWDQMTRWQLAGDELAPEDPQAWMATGFMAAGVFPTQLTEAEFETARYDELDDIVATTGVSFLGLSIGCARCHDHKFDPIPTRDYYALAATFAKTIRSEKTLEFQSDDYPDKLEAWQQRYAQLTTELSAYETQTLEPKFAAWLAAAELPEQPSDSPWQILDLTDVRSRGKVEFSRQSDGAWLASGTPPAQDEYTILADAPAGAAALRIEALTHASMPRRGPGRAANGNFALGNLTIDAVPSNTAADVQGTPIKLVHPRATHQQNTGGLSVASSLDDDINTTGWAVDFGGIGKDQAAIFEFEQPLATASRLVIRMRFHVNTKHALGRFRLSVSPDAKADFALGEGTSVEFTAAVEKVRTGNADQLSATQRTLLRDWYAAEDLAWQKLRRAVADHKASKPAPDTRKVLIYSEGVQPLKHHADGRGYPHFYPEVHLLKRGDAKQKQQRMDPGMLQVLPQFELSATGEQTELPPRSRLAAWITDPDQGAGFLLARVIVNRMWHHHFGRGIVETPNDFGFQGARPSHPELLDWLAADLIHHGWKLKRLHKQMLTSATYMQTSDTDATRSATDIDNQWLWRFQPRRLEAEVIRDSMLASSGRLDSTMYGPGTLDPNMRRRSIYFTIKRSRFIPMMQIFDWPEHLVSIGKRSVTAIAPQALALMNSTAARHDATALATLVGGPQTSDADAVAAVYLRLFSRQPTSQEAELAALFLQSQAARYGDAEQGRKAALIDFCQALYCSNEFLYLP</sequence>
<dbReference type="InterPro" id="IPR022655">
    <property type="entry name" value="DUF1553"/>
</dbReference>
<evidence type="ECO:0000256" key="1">
    <source>
        <dbReference type="ARBA" id="ARBA00022617"/>
    </source>
</evidence>
<organism evidence="7 8">
    <name type="scientific">Roseimaritima ulvae</name>
    <dbReference type="NCBI Taxonomy" id="980254"/>
    <lineage>
        <taxon>Bacteria</taxon>
        <taxon>Pseudomonadati</taxon>
        <taxon>Planctomycetota</taxon>
        <taxon>Planctomycetia</taxon>
        <taxon>Pirellulales</taxon>
        <taxon>Pirellulaceae</taxon>
        <taxon>Roseimaritima</taxon>
    </lineage>
</organism>
<evidence type="ECO:0000256" key="4">
    <source>
        <dbReference type="PROSITE-ProRule" id="PRU00433"/>
    </source>
</evidence>
<evidence type="ECO:0000256" key="5">
    <source>
        <dbReference type="SAM" id="SignalP"/>
    </source>
</evidence>
<dbReference type="PANTHER" id="PTHR35889">
    <property type="entry name" value="CYCLOINULO-OLIGOSACCHARIDE FRUCTANOTRANSFERASE-RELATED"/>
    <property type="match status" value="1"/>
</dbReference>
<dbReference type="RefSeq" id="WP_202908810.1">
    <property type="nucleotide sequence ID" value="NZ_CP042914.1"/>
</dbReference>
<dbReference type="InterPro" id="IPR011429">
    <property type="entry name" value="Cyt_c_Planctomycete-type"/>
</dbReference>
<keyword evidence="5" id="KW-0732">Signal</keyword>
<name>A0A5B9QL22_9BACT</name>
<dbReference type="PROSITE" id="PS51007">
    <property type="entry name" value="CYTC"/>
    <property type="match status" value="1"/>
</dbReference>
<feature type="signal peptide" evidence="5">
    <location>
        <begin position="1"/>
        <end position="20"/>
    </location>
</feature>
<dbReference type="InterPro" id="IPR009056">
    <property type="entry name" value="Cyt_c-like_dom"/>
</dbReference>
<evidence type="ECO:0000313" key="8">
    <source>
        <dbReference type="Proteomes" id="UP000325286"/>
    </source>
</evidence>
<dbReference type="PANTHER" id="PTHR35889:SF3">
    <property type="entry name" value="F-BOX DOMAIN-CONTAINING PROTEIN"/>
    <property type="match status" value="1"/>
</dbReference>
<evidence type="ECO:0000313" key="7">
    <source>
        <dbReference type="EMBL" id="QEG39827.1"/>
    </source>
</evidence>
<dbReference type="Pfam" id="PF07635">
    <property type="entry name" value="PSCyt1"/>
    <property type="match status" value="1"/>
</dbReference>
<dbReference type="Pfam" id="PF07587">
    <property type="entry name" value="PSD1"/>
    <property type="match status" value="1"/>
</dbReference>
<proteinExistence type="predicted"/>
<dbReference type="GO" id="GO:0009055">
    <property type="term" value="F:electron transfer activity"/>
    <property type="evidence" value="ECO:0007669"/>
    <property type="project" value="InterPro"/>
</dbReference>
<protein>
    <recommendedName>
        <fullName evidence="6">Cytochrome c domain-containing protein</fullName>
    </recommendedName>
</protein>
<dbReference type="AlphaFoldDB" id="A0A5B9QL22"/>
<feature type="domain" description="Cytochrome c" evidence="6">
    <location>
        <begin position="38"/>
        <end position="130"/>
    </location>
</feature>
<dbReference type="Proteomes" id="UP000325286">
    <property type="component" value="Chromosome"/>
</dbReference>
<accession>A0A5B9QL22</accession>
<dbReference type="EMBL" id="CP042914">
    <property type="protein sequence ID" value="QEG39827.1"/>
    <property type="molecule type" value="Genomic_DNA"/>
</dbReference>
<keyword evidence="3 4" id="KW-0408">Iron</keyword>
<keyword evidence="8" id="KW-1185">Reference proteome</keyword>
<reference evidence="7 8" key="1">
    <citation type="submission" date="2019-08" db="EMBL/GenBank/DDBJ databases">
        <title>Deep-cultivation of Planctomycetes and their phenomic and genomic characterization uncovers novel biology.</title>
        <authorList>
            <person name="Wiegand S."/>
            <person name="Jogler M."/>
            <person name="Boedeker C."/>
            <person name="Pinto D."/>
            <person name="Vollmers J."/>
            <person name="Rivas-Marin E."/>
            <person name="Kohn T."/>
            <person name="Peeters S.H."/>
            <person name="Heuer A."/>
            <person name="Rast P."/>
            <person name="Oberbeckmann S."/>
            <person name="Bunk B."/>
            <person name="Jeske O."/>
            <person name="Meyerdierks A."/>
            <person name="Storesund J.E."/>
            <person name="Kallscheuer N."/>
            <person name="Luecker S."/>
            <person name="Lage O.M."/>
            <person name="Pohl T."/>
            <person name="Merkel B.J."/>
            <person name="Hornburger P."/>
            <person name="Mueller R.-W."/>
            <person name="Bruemmer F."/>
            <person name="Labrenz M."/>
            <person name="Spormann A.M."/>
            <person name="Op den Camp H."/>
            <person name="Overmann J."/>
            <person name="Amann R."/>
            <person name="Jetten M.S.M."/>
            <person name="Mascher T."/>
            <person name="Medema M.H."/>
            <person name="Devos D.P."/>
            <person name="Kaster A.-K."/>
            <person name="Ovreas L."/>
            <person name="Rohde M."/>
            <person name="Galperin M.Y."/>
            <person name="Jogler C."/>
        </authorList>
    </citation>
    <scope>NUCLEOTIDE SEQUENCE [LARGE SCALE GENOMIC DNA]</scope>
    <source>
        <strain evidence="7 8">UC8</strain>
    </source>
</reference>
<gene>
    <name evidence="7" type="ORF">UC8_18260</name>
</gene>
<dbReference type="KEGG" id="rul:UC8_18260"/>
<dbReference type="GO" id="GO:0046872">
    <property type="term" value="F:metal ion binding"/>
    <property type="evidence" value="ECO:0007669"/>
    <property type="project" value="UniProtKB-KW"/>
</dbReference>
<dbReference type="InterPro" id="IPR036909">
    <property type="entry name" value="Cyt_c-like_dom_sf"/>
</dbReference>
<evidence type="ECO:0000259" key="6">
    <source>
        <dbReference type="PROSITE" id="PS51007"/>
    </source>
</evidence>
<dbReference type="SUPFAM" id="SSF46626">
    <property type="entry name" value="Cytochrome c"/>
    <property type="match status" value="1"/>
</dbReference>
<keyword evidence="2 4" id="KW-0479">Metal-binding</keyword>
<dbReference type="GO" id="GO:0020037">
    <property type="term" value="F:heme binding"/>
    <property type="evidence" value="ECO:0007669"/>
    <property type="project" value="InterPro"/>
</dbReference>
<evidence type="ECO:0000256" key="2">
    <source>
        <dbReference type="ARBA" id="ARBA00022723"/>
    </source>
</evidence>
<dbReference type="Pfam" id="PF07583">
    <property type="entry name" value="PSCyt2"/>
    <property type="match status" value="1"/>
</dbReference>